<dbReference type="InterPro" id="IPR023210">
    <property type="entry name" value="NADP_OxRdtase_dom"/>
</dbReference>
<dbReference type="PIRSF" id="PIRSF000097">
    <property type="entry name" value="AKR"/>
    <property type="match status" value="1"/>
</dbReference>
<dbReference type="GO" id="GO:0016652">
    <property type="term" value="F:oxidoreductase activity, acting on NAD(P)H as acceptor"/>
    <property type="evidence" value="ECO:0007669"/>
    <property type="project" value="InterPro"/>
</dbReference>
<evidence type="ECO:0000256" key="6">
    <source>
        <dbReference type="PIRSR" id="PIRSR000097-3"/>
    </source>
</evidence>
<dbReference type="SUPFAM" id="SSF51430">
    <property type="entry name" value="NAD(P)-linked oxidoreductase"/>
    <property type="match status" value="1"/>
</dbReference>
<evidence type="ECO:0000256" key="5">
    <source>
        <dbReference type="PIRSR" id="PIRSR000097-2"/>
    </source>
</evidence>
<dbReference type="Gene3D" id="3.20.20.100">
    <property type="entry name" value="NADP-dependent oxidoreductase domain"/>
    <property type="match status" value="1"/>
</dbReference>
<keyword evidence="7" id="KW-1133">Transmembrane helix</keyword>
<dbReference type="EMBL" id="JARKIF010000016">
    <property type="protein sequence ID" value="KAJ7621365.1"/>
    <property type="molecule type" value="Genomic_DNA"/>
</dbReference>
<organism evidence="9 10">
    <name type="scientific">Roridomyces roridus</name>
    <dbReference type="NCBI Taxonomy" id="1738132"/>
    <lineage>
        <taxon>Eukaryota</taxon>
        <taxon>Fungi</taxon>
        <taxon>Dikarya</taxon>
        <taxon>Basidiomycota</taxon>
        <taxon>Agaricomycotina</taxon>
        <taxon>Agaricomycetes</taxon>
        <taxon>Agaricomycetidae</taxon>
        <taxon>Agaricales</taxon>
        <taxon>Marasmiineae</taxon>
        <taxon>Mycenaceae</taxon>
        <taxon>Roridomyces</taxon>
    </lineage>
</organism>
<name>A0AAD7BHP4_9AGAR</name>
<reference evidence="9" key="1">
    <citation type="submission" date="2023-03" db="EMBL/GenBank/DDBJ databases">
        <title>Massive genome expansion in bonnet fungi (Mycena s.s.) driven by repeated elements and novel gene families across ecological guilds.</title>
        <authorList>
            <consortium name="Lawrence Berkeley National Laboratory"/>
            <person name="Harder C.B."/>
            <person name="Miyauchi S."/>
            <person name="Viragh M."/>
            <person name="Kuo A."/>
            <person name="Thoen E."/>
            <person name="Andreopoulos B."/>
            <person name="Lu D."/>
            <person name="Skrede I."/>
            <person name="Drula E."/>
            <person name="Henrissat B."/>
            <person name="Morin E."/>
            <person name="Kohler A."/>
            <person name="Barry K."/>
            <person name="LaButti K."/>
            <person name="Morin E."/>
            <person name="Salamov A."/>
            <person name="Lipzen A."/>
            <person name="Mereny Z."/>
            <person name="Hegedus B."/>
            <person name="Baldrian P."/>
            <person name="Stursova M."/>
            <person name="Weitz H."/>
            <person name="Taylor A."/>
            <person name="Grigoriev I.V."/>
            <person name="Nagy L.G."/>
            <person name="Martin F."/>
            <person name="Kauserud H."/>
        </authorList>
    </citation>
    <scope>NUCLEOTIDE SEQUENCE</scope>
    <source>
        <strain evidence="9">9284</strain>
    </source>
</reference>
<feature type="binding site" evidence="5">
    <location>
        <position position="107"/>
    </location>
    <ligand>
        <name>substrate</name>
    </ligand>
</feature>
<evidence type="ECO:0000259" key="8">
    <source>
        <dbReference type="Pfam" id="PF00248"/>
    </source>
</evidence>
<evidence type="ECO:0000256" key="4">
    <source>
        <dbReference type="PIRSR" id="PIRSR000097-1"/>
    </source>
</evidence>
<dbReference type="InterPro" id="IPR036812">
    <property type="entry name" value="NAD(P)_OxRdtase_dom_sf"/>
</dbReference>
<gene>
    <name evidence="9" type="ORF">FB45DRAFT_929034</name>
</gene>
<dbReference type="AlphaFoldDB" id="A0AAD7BHP4"/>
<evidence type="ECO:0000313" key="9">
    <source>
        <dbReference type="EMBL" id="KAJ7621365.1"/>
    </source>
</evidence>
<evidence type="ECO:0000313" key="10">
    <source>
        <dbReference type="Proteomes" id="UP001221142"/>
    </source>
</evidence>
<dbReference type="CDD" id="cd19120">
    <property type="entry name" value="AKR_AKR3C2-3"/>
    <property type="match status" value="1"/>
</dbReference>
<keyword evidence="7" id="KW-0812">Transmembrane</keyword>
<dbReference type="PANTHER" id="PTHR43827:SF3">
    <property type="entry name" value="NADP-DEPENDENT OXIDOREDUCTASE DOMAIN-CONTAINING PROTEIN"/>
    <property type="match status" value="1"/>
</dbReference>
<keyword evidence="7" id="KW-0472">Membrane</keyword>
<feature type="domain" description="NADP-dependent oxidoreductase" evidence="8">
    <location>
        <begin position="17"/>
        <end position="264"/>
    </location>
</feature>
<keyword evidence="2" id="KW-0521">NADP</keyword>
<evidence type="ECO:0000256" key="7">
    <source>
        <dbReference type="SAM" id="Phobius"/>
    </source>
</evidence>
<dbReference type="PRINTS" id="PR00069">
    <property type="entry name" value="ALDKETRDTASE"/>
</dbReference>
<dbReference type="PANTHER" id="PTHR43827">
    <property type="entry name" value="2,5-DIKETO-D-GLUCONIC ACID REDUCTASE"/>
    <property type="match status" value="1"/>
</dbReference>
<protein>
    <submittedName>
        <fullName evidence="9">Aldo/keto reductase</fullName>
    </submittedName>
</protein>
<feature type="site" description="Lowers pKa of active site Tyr" evidence="6">
    <location>
        <position position="76"/>
    </location>
</feature>
<dbReference type="PROSITE" id="PS00062">
    <property type="entry name" value="ALDOKETO_REDUCTASE_2"/>
    <property type="match status" value="1"/>
</dbReference>
<evidence type="ECO:0000256" key="1">
    <source>
        <dbReference type="ARBA" id="ARBA00007905"/>
    </source>
</evidence>
<comment type="similarity">
    <text evidence="1">Belongs to the aldo/keto reductase family.</text>
</comment>
<feature type="transmembrane region" description="Helical" evidence="7">
    <location>
        <begin position="282"/>
        <end position="304"/>
    </location>
</feature>
<proteinExistence type="inferred from homology"/>
<comment type="caution">
    <text evidence="9">The sequence shown here is derived from an EMBL/GenBank/DDBJ whole genome shotgun (WGS) entry which is preliminary data.</text>
</comment>
<dbReference type="InterPro" id="IPR020471">
    <property type="entry name" value="AKR"/>
</dbReference>
<feature type="active site" description="Proton donor" evidence="4">
    <location>
        <position position="51"/>
    </location>
</feature>
<dbReference type="GO" id="GO:0016616">
    <property type="term" value="F:oxidoreductase activity, acting on the CH-OH group of donors, NAD or NADP as acceptor"/>
    <property type="evidence" value="ECO:0007669"/>
    <property type="project" value="UniProtKB-ARBA"/>
</dbReference>
<dbReference type="InterPro" id="IPR044494">
    <property type="entry name" value="AKR3C2/3"/>
</dbReference>
<dbReference type="Pfam" id="PF00248">
    <property type="entry name" value="Aldo_ket_red"/>
    <property type="match status" value="1"/>
</dbReference>
<evidence type="ECO:0000256" key="2">
    <source>
        <dbReference type="ARBA" id="ARBA00022857"/>
    </source>
</evidence>
<sequence>MPWDSKKLNDGREIPGLGFGTWKLGNGEGVTNQVDQAISLGLSHIDTAQVYRNETEAGTAIRESGLAREDVFITTKYSGLDGLDVHTSIRNSLDYMGLKYVDLYLVHSPRLAKPDIPTFWKEMEVIKKQGLVKSIGVSNYDEKDLALLVSSAKIKPVVNQILLHPYVYARQKPILEFAAENDIVIEAYSALLPITSLPGGPLDTPLNDIAGRLGVTTDQVLLAWTKAKGAVVVTTSSKKSRLEGYLNAGDLKLTEEDMAAIDAAGALGPPRSCIRNAVLRRLVVVGAVGAISFAAAALTGYLSFL</sequence>
<dbReference type="FunFam" id="3.20.20.100:FF:000002">
    <property type="entry name" value="2,5-diketo-D-gluconic acid reductase A"/>
    <property type="match status" value="1"/>
</dbReference>
<accession>A0AAD7BHP4</accession>
<dbReference type="Proteomes" id="UP001221142">
    <property type="component" value="Unassembled WGS sequence"/>
</dbReference>
<dbReference type="InterPro" id="IPR018170">
    <property type="entry name" value="Aldo/ket_reductase_CS"/>
</dbReference>
<keyword evidence="10" id="KW-1185">Reference proteome</keyword>
<evidence type="ECO:0000256" key="3">
    <source>
        <dbReference type="ARBA" id="ARBA00023002"/>
    </source>
</evidence>
<keyword evidence="3" id="KW-0560">Oxidoreductase</keyword>